<reference evidence="2" key="1">
    <citation type="journal article" date="2016" name="Nat. Genet.">
        <title>The genome sequences of Arachis duranensis and Arachis ipaensis, the diploid ancestors of cultivated peanut.</title>
        <authorList>
            <person name="Bertioli D.J."/>
            <person name="Cannon S.B."/>
            <person name="Froenicke L."/>
            <person name="Huang G."/>
            <person name="Farmer A.D."/>
            <person name="Cannon E.K."/>
            <person name="Liu X."/>
            <person name="Gao D."/>
            <person name="Clevenger J."/>
            <person name="Dash S."/>
            <person name="Ren L."/>
            <person name="Moretzsohn M.C."/>
            <person name="Shirasawa K."/>
            <person name="Huang W."/>
            <person name="Vidigal B."/>
            <person name="Abernathy B."/>
            <person name="Chu Y."/>
            <person name="Niederhuth C.E."/>
            <person name="Umale P."/>
            <person name="Araujo A.C."/>
            <person name="Kozik A."/>
            <person name="Kim K.D."/>
            <person name="Burow M.D."/>
            <person name="Varshney R.K."/>
            <person name="Wang X."/>
            <person name="Zhang X."/>
            <person name="Barkley N."/>
            <person name="Guimaraes P.M."/>
            <person name="Isobe S."/>
            <person name="Guo B."/>
            <person name="Liao B."/>
            <person name="Stalker H.T."/>
            <person name="Schmitz R.J."/>
            <person name="Scheffler B.E."/>
            <person name="Leal-Bertioli S.C."/>
            <person name="Xun X."/>
            <person name="Jackson S.A."/>
            <person name="Michelmore R."/>
            <person name="Ozias-Akins P."/>
        </authorList>
    </citation>
    <scope>NUCLEOTIDE SEQUENCE [LARGE SCALE GENOMIC DNA]</scope>
    <source>
        <strain evidence="2">cv. V14167</strain>
    </source>
</reference>
<dbReference type="InterPro" id="IPR013103">
    <property type="entry name" value="RVT_2"/>
</dbReference>
<organism evidence="2 3">
    <name type="scientific">Arachis duranensis</name>
    <name type="common">Wild peanut</name>
    <dbReference type="NCBI Taxonomy" id="130453"/>
    <lineage>
        <taxon>Eukaryota</taxon>
        <taxon>Viridiplantae</taxon>
        <taxon>Streptophyta</taxon>
        <taxon>Embryophyta</taxon>
        <taxon>Tracheophyta</taxon>
        <taxon>Spermatophyta</taxon>
        <taxon>Magnoliopsida</taxon>
        <taxon>eudicotyledons</taxon>
        <taxon>Gunneridae</taxon>
        <taxon>Pentapetalae</taxon>
        <taxon>rosids</taxon>
        <taxon>fabids</taxon>
        <taxon>Fabales</taxon>
        <taxon>Fabaceae</taxon>
        <taxon>Papilionoideae</taxon>
        <taxon>50 kb inversion clade</taxon>
        <taxon>dalbergioids sensu lato</taxon>
        <taxon>Dalbergieae</taxon>
        <taxon>Pterocarpus clade</taxon>
        <taxon>Arachis</taxon>
    </lineage>
</organism>
<dbReference type="Proteomes" id="UP000515211">
    <property type="component" value="Chromosome 5"/>
</dbReference>
<dbReference type="GeneID" id="107488927"/>
<dbReference type="AlphaFoldDB" id="A0A6P4DFC5"/>
<dbReference type="KEGG" id="adu:107488927"/>
<name>A0A6P4DFC5_ARADU</name>
<sequence length="142" mass="16416">MNIRPSTMLSPKHNFALKEPKDYEDAVTQPYWQEAIKTKLLALEENKIWRLTSLPAGKRAIGYKWVFHMKYHPDRTVERPKARLVAKGFTQVARVDYKETFSLVVKLGTLRVVLAVATIKGWHLKQIDVNTAFLHGELDEEV</sequence>
<keyword evidence="2" id="KW-1185">Reference proteome</keyword>
<dbReference type="Pfam" id="PF07727">
    <property type="entry name" value="RVT_2"/>
    <property type="match status" value="1"/>
</dbReference>
<proteinExistence type="predicted"/>
<dbReference type="RefSeq" id="XP_015965202.1">
    <property type="nucleotide sequence ID" value="XM_016109716.1"/>
</dbReference>
<reference evidence="3" key="2">
    <citation type="submission" date="2025-08" db="UniProtKB">
        <authorList>
            <consortium name="RefSeq"/>
        </authorList>
    </citation>
    <scope>IDENTIFICATION</scope>
    <source>
        <tissue evidence="3">Whole plant</tissue>
    </source>
</reference>
<accession>A0A6P4DFC5</accession>
<protein>
    <submittedName>
        <fullName evidence="3">Uncharacterized mitochondrial protein AtMg00820-like</fullName>
    </submittedName>
</protein>
<evidence type="ECO:0000313" key="3">
    <source>
        <dbReference type="RefSeq" id="XP_015965202.1"/>
    </source>
</evidence>
<evidence type="ECO:0000259" key="1">
    <source>
        <dbReference type="Pfam" id="PF07727"/>
    </source>
</evidence>
<feature type="domain" description="Reverse transcriptase Ty1/copia-type" evidence="1">
    <location>
        <begin position="46"/>
        <end position="142"/>
    </location>
</feature>
<gene>
    <name evidence="3" type="primary">LOC107488927</name>
</gene>
<evidence type="ECO:0000313" key="2">
    <source>
        <dbReference type="Proteomes" id="UP000515211"/>
    </source>
</evidence>